<proteinExistence type="inferred from homology"/>
<comment type="caution">
    <text evidence="5">The sequence shown here is derived from an EMBL/GenBank/DDBJ whole genome shotgun (WGS) entry which is preliminary data.</text>
</comment>
<evidence type="ECO:0000313" key="5">
    <source>
        <dbReference type="EMBL" id="RZU36803.1"/>
    </source>
</evidence>
<dbReference type="InterPro" id="IPR001753">
    <property type="entry name" value="Enoyl-CoA_hydra/iso"/>
</dbReference>
<evidence type="ECO:0000313" key="6">
    <source>
        <dbReference type="Proteomes" id="UP000292423"/>
    </source>
</evidence>
<evidence type="ECO:0000256" key="3">
    <source>
        <dbReference type="ARBA" id="ARBA00023239"/>
    </source>
</evidence>
<dbReference type="Gene3D" id="1.10.12.10">
    <property type="entry name" value="Lyase 2-enoyl-coa Hydratase, Chain A, domain 2"/>
    <property type="match status" value="1"/>
</dbReference>
<dbReference type="Gene3D" id="3.90.226.10">
    <property type="entry name" value="2-enoyl-CoA Hydratase, Chain A, domain 1"/>
    <property type="match status" value="1"/>
</dbReference>
<keyword evidence="6" id="KW-1185">Reference proteome</keyword>
<reference evidence="5 6" key="1">
    <citation type="submission" date="2019-02" db="EMBL/GenBank/DDBJ databases">
        <title>Genomic Encyclopedia of Type Strains, Phase IV (KMG-IV): sequencing the most valuable type-strain genomes for metagenomic binning, comparative biology and taxonomic classification.</title>
        <authorList>
            <person name="Goeker M."/>
        </authorList>
    </citation>
    <scope>NUCLEOTIDE SEQUENCE [LARGE SCALE GENOMIC DNA]</scope>
    <source>
        <strain evidence="5 6">DSM 105135</strain>
    </source>
</reference>
<organism evidence="5 6">
    <name type="scientific">Fluviicoccus keumensis</name>
    <dbReference type="NCBI Taxonomy" id="1435465"/>
    <lineage>
        <taxon>Bacteria</taxon>
        <taxon>Pseudomonadati</taxon>
        <taxon>Pseudomonadota</taxon>
        <taxon>Gammaproteobacteria</taxon>
        <taxon>Moraxellales</taxon>
        <taxon>Moraxellaceae</taxon>
        <taxon>Fluviicoccus</taxon>
    </lineage>
</organism>
<dbReference type="OrthoDB" id="9775794at2"/>
<dbReference type="Pfam" id="PF00378">
    <property type="entry name" value="ECH_1"/>
    <property type="match status" value="1"/>
</dbReference>
<dbReference type="EMBL" id="SHKX01000017">
    <property type="protein sequence ID" value="RZU36803.1"/>
    <property type="molecule type" value="Genomic_DNA"/>
</dbReference>
<dbReference type="RefSeq" id="WP_130415794.1">
    <property type="nucleotide sequence ID" value="NZ_SHKX01000017.1"/>
</dbReference>
<dbReference type="InterPro" id="IPR018376">
    <property type="entry name" value="Enoyl-CoA_hyd/isom_CS"/>
</dbReference>
<dbReference type="SUPFAM" id="SSF52096">
    <property type="entry name" value="ClpP/crotonase"/>
    <property type="match status" value="1"/>
</dbReference>
<dbReference type="InterPro" id="IPR014748">
    <property type="entry name" value="Enoyl-CoA_hydra_C"/>
</dbReference>
<evidence type="ECO:0000256" key="4">
    <source>
        <dbReference type="RuleBase" id="RU003707"/>
    </source>
</evidence>
<keyword evidence="3" id="KW-0456">Lyase</keyword>
<dbReference type="PANTHER" id="PTHR11941">
    <property type="entry name" value="ENOYL-COA HYDRATASE-RELATED"/>
    <property type="match status" value="1"/>
</dbReference>
<dbReference type="GO" id="GO:0016829">
    <property type="term" value="F:lyase activity"/>
    <property type="evidence" value="ECO:0007669"/>
    <property type="project" value="UniProtKB-KW"/>
</dbReference>
<dbReference type="GO" id="GO:0006635">
    <property type="term" value="P:fatty acid beta-oxidation"/>
    <property type="evidence" value="ECO:0007669"/>
    <property type="project" value="TreeGrafter"/>
</dbReference>
<sequence>MSTAGSPHNELLYRVDNGIATLTLNRPERRNALTPLLTRLLCDAWQKVEADPAVRVAILTATPCGTFCAGMDLREAARLKADTGKDILEHLTDPFNHTMRSLRKPVIAALNGHFVAGGMALALSCDVRVGLAGTRGGITEVKVGRGSPWAVPLLWMMPQALLKEAVLTGDLLPAERLHQVGFLNYLEATPAAVLARARSLAERIAAAAPLSVMAAKQCLNEATSLGCAEGLRNAEKIYQPVYASADAVEGPRAFADKRTPRWQGR</sequence>
<comment type="similarity">
    <text evidence="1 4">Belongs to the enoyl-CoA hydratase/isomerase family.</text>
</comment>
<accession>A0A4Q7YJ54</accession>
<dbReference type="InterPro" id="IPR029045">
    <property type="entry name" value="ClpP/crotonase-like_dom_sf"/>
</dbReference>
<keyword evidence="2" id="KW-0443">Lipid metabolism</keyword>
<gene>
    <name evidence="5" type="ORF">EV700_3275</name>
</gene>
<dbReference type="PROSITE" id="PS00166">
    <property type="entry name" value="ENOYL_COA_HYDRATASE"/>
    <property type="match status" value="1"/>
</dbReference>
<name>A0A4Q7YJ54_9GAMM</name>
<protein>
    <submittedName>
        <fullName evidence="5">Enoyl-CoA hydratase/carnithine racemase</fullName>
    </submittedName>
</protein>
<dbReference type="CDD" id="cd06558">
    <property type="entry name" value="crotonase-like"/>
    <property type="match status" value="1"/>
</dbReference>
<evidence type="ECO:0000256" key="2">
    <source>
        <dbReference type="ARBA" id="ARBA00023098"/>
    </source>
</evidence>
<dbReference type="Proteomes" id="UP000292423">
    <property type="component" value="Unassembled WGS sequence"/>
</dbReference>
<dbReference type="PANTHER" id="PTHR11941:SF169">
    <property type="entry name" value="(7AS)-7A-METHYL-1,5-DIOXO-2,3,5,6,7,7A-HEXAHYDRO-1H-INDENE-CARBOXYL-COA HYDROLASE"/>
    <property type="match status" value="1"/>
</dbReference>
<evidence type="ECO:0000256" key="1">
    <source>
        <dbReference type="ARBA" id="ARBA00005254"/>
    </source>
</evidence>
<dbReference type="AlphaFoldDB" id="A0A4Q7YJ54"/>